<dbReference type="OMA" id="KYHWAFL"/>
<keyword evidence="3" id="KW-1185">Reference proteome</keyword>
<dbReference type="EMBL" id="ADBL01002057">
    <property type="status" value="NOT_ANNOTATED_CDS"/>
    <property type="molecule type" value="Genomic_DNA"/>
</dbReference>
<dbReference type="InterPro" id="IPR054208">
    <property type="entry name" value="DUF6914"/>
</dbReference>
<dbReference type="EnsemblFungi" id="MAPG_08481T0">
    <property type="protein sequence ID" value="MAPG_08481T0"/>
    <property type="gene ID" value="MAPG_08481"/>
</dbReference>
<evidence type="ECO:0000313" key="1">
    <source>
        <dbReference type="EMBL" id="KLU89510.1"/>
    </source>
</evidence>
<accession>A0A0C4E7G8</accession>
<dbReference type="EMBL" id="GL876973">
    <property type="protein sequence ID" value="KLU89510.1"/>
    <property type="molecule type" value="Genomic_DNA"/>
</dbReference>
<protein>
    <submittedName>
        <fullName evidence="1 2">Uncharacterized protein</fullName>
    </submittedName>
</protein>
<dbReference type="eggNOG" id="ENOG502RZJU">
    <property type="taxonomic scope" value="Eukaryota"/>
</dbReference>
<dbReference type="AlphaFoldDB" id="A0A0C4E7G8"/>
<dbReference type="VEuPathDB" id="FungiDB:MAPG_08481"/>
<evidence type="ECO:0000313" key="3">
    <source>
        <dbReference type="Proteomes" id="UP000011715"/>
    </source>
</evidence>
<name>A0A0C4E7G8_MAGP6</name>
<evidence type="ECO:0000313" key="2">
    <source>
        <dbReference type="EnsemblFungi" id="MAPG_08481T0"/>
    </source>
</evidence>
<sequence>MSSNKPRLYIALYPSGVTGNEERQYHWAFLIGPKHEKEKKVEGMRCHVKNRLAIWEYEELQIPNVRSTVSLLARLVIAKITDQQRLLGILRSIPLVQGDPEFRCRTWIARALEAIKVDGKCVGTAVLDWSHIEATAREYVAQKRQGGRYDSGGMALPKPTFDMLEGRETVS</sequence>
<organism evidence="2 3">
    <name type="scientific">Magnaporthiopsis poae (strain ATCC 64411 / 73-15)</name>
    <name type="common">Kentucky bluegrass fungus</name>
    <name type="synonym">Magnaporthe poae</name>
    <dbReference type="NCBI Taxonomy" id="644358"/>
    <lineage>
        <taxon>Eukaryota</taxon>
        <taxon>Fungi</taxon>
        <taxon>Dikarya</taxon>
        <taxon>Ascomycota</taxon>
        <taxon>Pezizomycotina</taxon>
        <taxon>Sordariomycetes</taxon>
        <taxon>Sordariomycetidae</taxon>
        <taxon>Magnaporthales</taxon>
        <taxon>Magnaporthaceae</taxon>
        <taxon>Magnaporthiopsis</taxon>
    </lineage>
</organism>
<gene>
    <name evidence="1" type="ORF">MAPG_08481</name>
</gene>
<reference evidence="1" key="1">
    <citation type="submission" date="2010-05" db="EMBL/GenBank/DDBJ databases">
        <title>The Genome Sequence of Magnaporthe poae strain ATCC 64411.</title>
        <authorList>
            <consortium name="The Broad Institute Genome Sequencing Platform"/>
            <consortium name="Broad Institute Genome Sequencing Center for Infectious Disease"/>
            <person name="Ma L.-J."/>
            <person name="Dead R."/>
            <person name="Young S."/>
            <person name="Zeng Q."/>
            <person name="Koehrsen M."/>
            <person name="Alvarado L."/>
            <person name="Berlin A."/>
            <person name="Chapman S.B."/>
            <person name="Chen Z."/>
            <person name="Freedman E."/>
            <person name="Gellesch M."/>
            <person name="Goldberg J."/>
            <person name="Griggs A."/>
            <person name="Gujja S."/>
            <person name="Heilman E.R."/>
            <person name="Heiman D."/>
            <person name="Hepburn T."/>
            <person name="Howarth C."/>
            <person name="Jen D."/>
            <person name="Larson L."/>
            <person name="Mehta T."/>
            <person name="Neiman D."/>
            <person name="Pearson M."/>
            <person name="Roberts A."/>
            <person name="Saif S."/>
            <person name="Shea T."/>
            <person name="Shenoy N."/>
            <person name="Sisk P."/>
            <person name="Stolte C."/>
            <person name="Sykes S."/>
            <person name="Walk T."/>
            <person name="White J."/>
            <person name="Yandava C."/>
            <person name="Haas B."/>
            <person name="Nusbaum C."/>
            <person name="Birren B."/>
        </authorList>
    </citation>
    <scope>NUCLEOTIDE SEQUENCE</scope>
    <source>
        <strain evidence="1">ATCC 64411</strain>
    </source>
</reference>
<dbReference type="Pfam" id="PF21858">
    <property type="entry name" value="DUF6914"/>
    <property type="match status" value="1"/>
</dbReference>
<reference evidence="1" key="3">
    <citation type="submission" date="2011-03" db="EMBL/GenBank/DDBJ databases">
        <title>Annotation of Magnaporthe poae ATCC 64411.</title>
        <authorList>
            <person name="Ma L.-J."/>
            <person name="Dead R."/>
            <person name="Young S.K."/>
            <person name="Zeng Q."/>
            <person name="Gargeya S."/>
            <person name="Fitzgerald M."/>
            <person name="Haas B."/>
            <person name="Abouelleil A."/>
            <person name="Alvarado L."/>
            <person name="Arachchi H.M."/>
            <person name="Berlin A."/>
            <person name="Brown A."/>
            <person name="Chapman S.B."/>
            <person name="Chen Z."/>
            <person name="Dunbar C."/>
            <person name="Freedman E."/>
            <person name="Gearin G."/>
            <person name="Gellesch M."/>
            <person name="Goldberg J."/>
            <person name="Griggs A."/>
            <person name="Gujja S."/>
            <person name="Heiman D."/>
            <person name="Howarth C."/>
            <person name="Larson L."/>
            <person name="Lui A."/>
            <person name="MacDonald P.J.P."/>
            <person name="Mehta T."/>
            <person name="Montmayeur A."/>
            <person name="Murphy C."/>
            <person name="Neiman D."/>
            <person name="Pearson M."/>
            <person name="Priest M."/>
            <person name="Roberts A."/>
            <person name="Saif S."/>
            <person name="Shea T."/>
            <person name="Shenoy N."/>
            <person name="Sisk P."/>
            <person name="Stolte C."/>
            <person name="Sykes S."/>
            <person name="Yandava C."/>
            <person name="Wortman J."/>
            <person name="Nusbaum C."/>
            <person name="Birren B."/>
        </authorList>
    </citation>
    <scope>NUCLEOTIDE SEQUENCE</scope>
    <source>
        <strain evidence="1">ATCC 64411</strain>
    </source>
</reference>
<reference evidence="2" key="4">
    <citation type="journal article" date="2015" name="G3 (Bethesda)">
        <title>Genome sequences of three phytopathogenic species of the Magnaporthaceae family of fungi.</title>
        <authorList>
            <person name="Okagaki L.H."/>
            <person name="Nunes C.C."/>
            <person name="Sailsbery J."/>
            <person name="Clay B."/>
            <person name="Brown D."/>
            <person name="John T."/>
            <person name="Oh Y."/>
            <person name="Young N."/>
            <person name="Fitzgerald M."/>
            <person name="Haas B.J."/>
            <person name="Zeng Q."/>
            <person name="Young S."/>
            <person name="Adiconis X."/>
            <person name="Fan L."/>
            <person name="Levin J.Z."/>
            <person name="Mitchell T.K."/>
            <person name="Okubara P.A."/>
            <person name="Farman M.L."/>
            <person name="Kohn L.M."/>
            <person name="Birren B."/>
            <person name="Ma L.-J."/>
            <person name="Dean R.A."/>
        </authorList>
    </citation>
    <scope>NUCLEOTIDE SEQUENCE</scope>
    <source>
        <strain evidence="2">ATCC 64411 / 73-15</strain>
    </source>
</reference>
<proteinExistence type="predicted"/>
<dbReference type="Proteomes" id="UP000011715">
    <property type="component" value="Unassembled WGS sequence"/>
</dbReference>
<reference evidence="3" key="2">
    <citation type="submission" date="2010-05" db="EMBL/GenBank/DDBJ databases">
        <title>The genome sequence of Magnaporthe poae strain ATCC 64411.</title>
        <authorList>
            <person name="Ma L.-J."/>
            <person name="Dead R."/>
            <person name="Young S."/>
            <person name="Zeng Q."/>
            <person name="Koehrsen M."/>
            <person name="Alvarado L."/>
            <person name="Berlin A."/>
            <person name="Chapman S.B."/>
            <person name="Chen Z."/>
            <person name="Freedman E."/>
            <person name="Gellesch M."/>
            <person name="Goldberg J."/>
            <person name="Griggs A."/>
            <person name="Gujja S."/>
            <person name="Heilman E.R."/>
            <person name="Heiman D."/>
            <person name="Hepburn T."/>
            <person name="Howarth C."/>
            <person name="Jen D."/>
            <person name="Larson L."/>
            <person name="Mehta T."/>
            <person name="Neiman D."/>
            <person name="Pearson M."/>
            <person name="Roberts A."/>
            <person name="Saif S."/>
            <person name="Shea T."/>
            <person name="Shenoy N."/>
            <person name="Sisk P."/>
            <person name="Stolte C."/>
            <person name="Sykes S."/>
            <person name="Walk T."/>
            <person name="White J."/>
            <person name="Yandava C."/>
            <person name="Haas B."/>
            <person name="Nusbaum C."/>
            <person name="Birren B."/>
        </authorList>
    </citation>
    <scope>NUCLEOTIDE SEQUENCE [LARGE SCALE GENOMIC DNA]</scope>
    <source>
        <strain evidence="3">ATCC 64411 / 73-15</strain>
    </source>
</reference>
<reference evidence="2" key="5">
    <citation type="submission" date="2015-06" db="UniProtKB">
        <authorList>
            <consortium name="EnsemblFungi"/>
        </authorList>
    </citation>
    <scope>IDENTIFICATION</scope>
    <source>
        <strain evidence="2">ATCC 64411</strain>
    </source>
</reference>
<dbReference type="OrthoDB" id="2679825at2759"/>